<dbReference type="Proteomes" id="UP000279909">
    <property type="component" value="Unassembled WGS sequence"/>
</dbReference>
<protein>
    <submittedName>
        <fullName evidence="2">DUF2512 family protein</fullName>
    </submittedName>
</protein>
<proteinExistence type="predicted"/>
<feature type="transmembrane region" description="Helical" evidence="1">
    <location>
        <begin position="7"/>
        <end position="27"/>
    </location>
</feature>
<evidence type="ECO:0000313" key="3">
    <source>
        <dbReference type="Proteomes" id="UP000279909"/>
    </source>
</evidence>
<evidence type="ECO:0000256" key="1">
    <source>
        <dbReference type="SAM" id="Phobius"/>
    </source>
</evidence>
<name>A0A3M8H880_9BACI</name>
<feature type="transmembrane region" description="Helical" evidence="1">
    <location>
        <begin position="86"/>
        <end position="104"/>
    </location>
</feature>
<dbReference type="EMBL" id="RHLQ01000023">
    <property type="protein sequence ID" value="RNC98616.1"/>
    <property type="molecule type" value="Genomic_DNA"/>
</dbReference>
<keyword evidence="1" id="KW-1133">Transmembrane helix</keyword>
<keyword evidence="3" id="KW-1185">Reference proteome</keyword>
<feature type="transmembrane region" description="Helical" evidence="1">
    <location>
        <begin position="63"/>
        <end position="80"/>
    </location>
</feature>
<reference evidence="2 3" key="1">
    <citation type="journal article" date="2014" name="Int. J. Syst. Evol. Microbiol.">
        <title>Lysinibacillus halotolerans sp. nov., isolated from saline-alkaline soil.</title>
        <authorList>
            <person name="Kong D."/>
            <person name="Wang Y."/>
            <person name="Zhao B."/>
            <person name="Li Y."/>
            <person name="Song J."/>
            <person name="Zhai Y."/>
            <person name="Zhang C."/>
            <person name="Wang H."/>
            <person name="Chen X."/>
            <person name="Zhao B."/>
            <person name="Ruan Z."/>
        </authorList>
    </citation>
    <scope>NUCLEOTIDE SEQUENCE [LARGE SCALE GENOMIC DNA]</scope>
    <source>
        <strain evidence="2 3">MCCC 1A12703</strain>
    </source>
</reference>
<dbReference type="RefSeq" id="WP_122972209.1">
    <property type="nucleotide sequence ID" value="NZ_RHLQ01000023.1"/>
</dbReference>
<sequence length="152" mass="16996">MKHTKAFFIKLVMTIGVLFIVLSLFFGVSFADILIIGLILTIVAFIGDLFILPRIGGISATGADLVLAFLVIWALGSFLFDPDISAFSAALLASLFIAGGEFYYHKYLIDHLFENETERQVIDRKKNLITQTEFSDDFDKGVNSERHNNDQI</sequence>
<keyword evidence="1" id="KW-0472">Membrane</keyword>
<dbReference type="Pfam" id="PF10710">
    <property type="entry name" value="DUF2512"/>
    <property type="match status" value="1"/>
</dbReference>
<evidence type="ECO:0000313" key="2">
    <source>
        <dbReference type="EMBL" id="RNC98616.1"/>
    </source>
</evidence>
<organism evidence="2 3">
    <name type="scientific">Lysinibacillus halotolerans</name>
    <dbReference type="NCBI Taxonomy" id="1368476"/>
    <lineage>
        <taxon>Bacteria</taxon>
        <taxon>Bacillati</taxon>
        <taxon>Bacillota</taxon>
        <taxon>Bacilli</taxon>
        <taxon>Bacillales</taxon>
        <taxon>Bacillaceae</taxon>
        <taxon>Lysinibacillus</taxon>
    </lineage>
</organism>
<dbReference type="AlphaFoldDB" id="A0A3M8H880"/>
<comment type="caution">
    <text evidence="2">The sequence shown here is derived from an EMBL/GenBank/DDBJ whole genome shotgun (WGS) entry which is preliminary data.</text>
</comment>
<dbReference type="OrthoDB" id="2111682at2"/>
<accession>A0A3M8H880</accession>
<keyword evidence="1" id="KW-0812">Transmembrane</keyword>
<gene>
    <name evidence="2" type="ORF">EC501_10290</name>
</gene>
<dbReference type="InterPro" id="IPR019649">
    <property type="entry name" value="DUF2512"/>
</dbReference>
<feature type="transmembrane region" description="Helical" evidence="1">
    <location>
        <begin position="33"/>
        <end position="51"/>
    </location>
</feature>